<evidence type="ECO:0000259" key="3">
    <source>
        <dbReference type="PROSITE" id="PS50102"/>
    </source>
</evidence>
<evidence type="ECO:0000313" key="5">
    <source>
        <dbReference type="Proteomes" id="UP000728032"/>
    </source>
</evidence>
<dbReference type="EMBL" id="OC935814">
    <property type="protein sequence ID" value="CAD7660683.1"/>
    <property type="molecule type" value="Genomic_DNA"/>
</dbReference>
<name>A0A7R9MI45_9ACAR</name>
<evidence type="ECO:0000256" key="2">
    <source>
        <dbReference type="PROSITE-ProRule" id="PRU00176"/>
    </source>
</evidence>
<evidence type="ECO:0000256" key="1">
    <source>
        <dbReference type="ARBA" id="ARBA00022884"/>
    </source>
</evidence>
<gene>
    <name evidence="4" type="ORF">ONB1V03_LOCUS17246</name>
</gene>
<dbReference type="GO" id="GO:0030626">
    <property type="term" value="F:U12 snRNA binding"/>
    <property type="evidence" value="ECO:0007669"/>
    <property type="project" value="TreeGrafter"/>
</dbReference>
<dbReference type="Proteomes" id="UP000728032">
    <property type="component" value="Unassembled WGS sequence"/>
</dbReference>
<dbReference type="PANTHER" id="PTHR16105">
    <property type="entry name" value="RNA-BINDING REGION-CONTAINING PROTEIN 3"/>
    <property type="match status" value="1"/>
</dbReference>
<protein>
    <recommendedName>
        <fullName evidence="3">RRM domain-containing protein</fullName>
    </recommendedName>
</protein>
<dbReference type="SMART" id="SM00360">
    <property type="entry name" value="RRM"/>
    <property type="match status" value="1"/>
</dbReference>
<feature type="domain" description="RRM" evidence="3">
    <location>
        <begin position="2"/>
        <end position="71"/>
    </location>
</feature>
<dbReference type="InterPro" id="IPR035979">
    <property type="entry name" value="RBD_domain_sf"/>
</dbReference>
<dbReference type="PROSITE" id="PS50102">
    <property type="entry name" value="RRM"/>
    <property type="match status" value="1"/>
</dbReference>
<proteinExistence type="predicted"/>
<dbReference type="SUPFAM" id="SSF54928">
    <property type="entry name" value="RNA-binding domain, RBD"/>
    <property type="match status" value="1"/>
</dbReference>
<evidence type="ECO:0000313" key="4">
    <source>
        <dbReference type="EMBL" id="CAD7660683.1"/>
    </source>
</evidence>
<dbReference type="PANTHER" id="PTHR16105:SF0">
    <property type="entry name" value="RNA-BINDING REGION-CONTAINING PROTEIN 3"/>
    <property type="match status" value="1"/>
</dbReference>
<dbReference type="Gene3D" id="3.30.70.330">
    <property type="match status" value="1"/>
</dbReference>
<dbReference type="GO" id="GO:0005689">
    <property type="term" value="C:U12-type spliceosomal complex"/>
    <property type="evidence" value="ECO:0007669"/>
    <property type="project" value="TreeGrafter"/>
</dbReference>
<accession>A0A7R9MI45</accession>
<dbReference type="OrthoDB" id="448399at2759"/>
<organism evidence="4">
    <name type="scientific">Oppiella nova</name>
    <dbReference type="NCBI Taxonomy" id="334625"/>
    <lineage>
        <taxon>Eukaryota</taxon>
        <taxon>Metazoa</taxon>
        <taxon>Ecdysozoa</taxon>
        <taxon>Arthropoda</taxon>
        <taxon>Chelicerata</taxon>
        <taxon>Arachnida</taxon>
        <taxon>Acari</taxon>
        <taxon>Acariformes</taxon>
        <taxon>Sarcoptiformes</taxon>
        <taxon>Oribatida</taxon>
        <taxon>Brachypylina</taxon>
        <taxon>Oppioidea</taxon>
        <taxon>Oppiidae</taxon>
        <taxon>Oppiella</taxon>
    </lineage>
</organism>
<sequence length="399" mass="45566">MNTLIVKNISPKLSYNEREELFRHFGGQTVTNLPHYSYVLFENESQSREAMQRLHQLLVLGQRLRVEFALNCGQSVTQLPPISEPHVQQKSHEESLESLKEIKLREFVNQLNYTSPALGLNYLPSPLLRYTYPTATPFIVDNIAHTLLAHPRFYTQVLHLMNKMNLPVPFDAHAINRPNILTFPTSDTSGAKDMLICSSESELEVSDSEDPNARNIAANVAKPRKRVKKKLRTGFVGERAVFVDELFESKRKRKAKPSVEPLPEVFDVPVVCEPKSVTNISVNIVSNCRTMNESSAATAKEATVPTTGFGVMTAAKKQQMEKSCEIVWDINNMITDQELATNRILKTQWMKYPVFRNYSSGEISIRLYVKNIDKSVDTNDLMRIYSKFIDWESEIHRNM</sequence>
<dbReference type="AlphaFoldDB" id="A0A7R9MI45"/>
<dbReference type="EMBL" id="CAJPVJ010020989">
    <property type="protein sequence ID" value="CAG2177819.1"/>
    <property type="molecule type" value="Genomic_DNA"/>
</dbReference>
<reference evidence="4" key="1">
    <citation type="submission" date="2020-11" db="EMBL/GenBank/DDBJ databases">
        <authorList>
            <person name="Tran Van P."/>
        </authorList>
    </citation>
    <scope>NUCLEOTIDE SEQUENCE</scope>
</reference>
<dbReference type="InterPro" id="IPR000504">
    <property type="entry name" value="RRM_dom"/>
</dbReference>
<dbReference type="GO" id="GO:0097157">
    <property type="term" value="F:pre-mRNA intronic binding"/>
    <property type="evidence" value="ECO:0007669"/>
    <property type="project" value="TreeGrafter"/>
</dbReference>
<dbReference type="GO" id="GO:0000398">
    <property type="term" value="P:mRNA splicing, via spliceosome"/>
    <property type="evidence" value="ECO:0007669"/>
    <property type="project" value="TreeGrafter"/>
</dbReference>
<dbReference type="InterPro" id="IPR012677">
    <property type="entry name" value="Nucleotide-bd_a/b_plait_sf"/>
</dbReference>
<keyword evidence="1 2" id="KW-0694">RNA-binding</keyword>
<keyword evidence="5" id="KW-1185">Reference proteome</keyword>
<dbReference type="InterPro" id="IPR045164">
    <property type="entry name" value="RBM41/RNPC3"/>
</dbReference>